<dbReference type="GO" id="GO:0004722">
    <property type="term" value="F:protein serine/threonine phosphatase activity"/>
    <property type="evidence" value="ECO:0007669"/>
    <property type="project" value="UniProtKB-EC"/>
</dbReference>
<keyword evidence="13" id="KW-1185">Reference proteome</keyword>
<dbReference type="EC" id="3.1.3.16" evidence="3"/>
<feature type="region of interest" description="Disordered" evidence="10">
    <location>
        <begin position="89"/>
        <end position="118"/>
    </location>
</feature>
<evidence type="ECO:0000256" key="4">
    <source>
        <dbReference type="ARBA" id="ARBA00022723"/>
    </source>
</evidence>
<feature type="domain" description="PPM-type phosphatase" evidence="11">
    <location>
        <begin position="23"/>
        <end position="708"/>
    </location>
</feature>
<feature type="compositionally biased region" description="Basic and acidic residues" evidence="10">
    <location>
        <begin position="89"/>
        <end position="103"/>
    </location>
</feature>
<feature type="compositionally biased region" description="Low complexity" evidence="10">
    <location>
        <begin position="441"/>
        <end position="462"/>
    </location>
</feature>
<dbReference type="STRING" id="41875.K8ELI0"/>
<reference evidence="12 13" key="1">
    <citation type="submission" date="2011-10" db="EMBL/GenBank/DDBJ databases">
        <authorList>
            <person name="Genoscope - CEA"/>
        </authorList>
    </citation>
    <scope>NUCLEOTIDE SEQUENCE [LARGE SCALE GENOMIC DNA]</scope>
    <source>
        <strain evidence="12 13">RCC 1105</strain>
    </source>
</reference>
<dbReference type="SMART" id="SM00332">
    <property type="entry name" value="PP2Cc"/>
    <property type="match status" value="1"/>
</dbReference>
<comment type="cofactor">
    <cofactor evidence="1">
        <name>Mn(2+)</name>
        <dbReference type="ChEBI" id="CHEBI:29035"/>
    </cofactor>
</comment>
<comment type="cofactor">
    <cofactor evidence="2">
        <name>Mg(2+)</name>
        <dbReference type="ChEBI" id="CHEBI:18420"/>
    </cofactor>
</comment>
<dbReference type="InterPro" id="IPR036457">
    <property type="entry name" value="PPM-type-like_dom_sf"/>
</dbReference>
<evidence type="ECO:0000256" key="9">
    <source>
        <dbReference type="RuleBase" id="RU003465"/>
    </source>
</evidence>
<keyword evidence="4" id="KW-0479">Metal-binding</keyword>
<dbReference type="Proteomes" id="UP000198341">
    <property type="component" value="Chromosome 12"/>
</dbReference>
<organism evidence="12 13">
    <name type="scientific">Bathycoccus prasinos</name>
    <dbReference type="NCBI Taxonomy" id="41875"/>
    <lineage>
        <taxon>Eukaryota</taxon>
        <taxon>Viridiplantae</taxon>
        <taxon>Chlorophyta</taxon>
        <taxon>Mamiellophyceae</taxon>
        <taxon>Mamiellales</taxon>
        <taxon>Bathycoccaceae</taxon>
        <taxon>Bathycoccus</taxon>
    </lineage>
</organism>
<evidence type="ECO:0000313" key="12">
    <source>
        <dbReference type="EMBL" id="CCO18829.1"/>
    </source>
</evidence>
<proteinExistence type="inferred from homology"/>
<evidence type="ECO:0000256" key="10">
    <source>
        <dbReference type="SAM" id="MobiDB-lite"/>
    </source>
</evidence>
<keyword evidence="7 9" id="KW-0904">Protein phosphatase</keyword>
<dbReference type="PROSITE" id="PS01032">
    <property type="entry name" value="PPM_1"/>
    <property type="match status" value="1"/>
</dbReference>
<evidence type="ECO:0000256" key="3">
    <source>
        <dbReference type="ARBA" id="ARBA00013081"/>
    </source>
</evidence>
<feature type="region of interest" description="Disordered" evidence="10">
    <location>
        <begin position="430"/>
        <end position="488"/>
    </location>
</feature>
<dbReference type="PANTHER" id="PTHR13832">
    <property type="entry name" value="PROTEIN PHOSPHATASE 2C"/>
    <property type="match status" value="1"/>
</dbReference>
<evidence type="ECO:0000313" key="13">
    <source>
        <dbReference type="Proteomes" id="UP000198341"/>
    </source>
</evidence>
<sequence>MRRSESALNVKAPAVGGAVNAFLHSGCEYGIFQEKSTKDEDAYCVFVDDAVPGKFADAVFCIFDGHAGKLSATKCAEEFLQRICDALPEDEKPSTSSGKRKESNNNNNNNNNNRRRSSADNLRYHDILLDDRENAKRVWPKSLEQATRDAAAKINHDMRVTGRDGTTALVVMIKRALDTNIAYVKTAWVGDTRAVIRYKNRTFNLSEDHTAMNLNERSRMGQYYRARARKSRVLKQKADELKSFKSRRSRNASVDDLLTDSDNPSIEGGLAFKEWQEKSQAEKEKSIRGGSEMLTRFAGGRRASEVLKSRNDSFTQTSEAVREREHEGRNTPPPITTSSTGRDTIKIPKSNSGTNLNNIVVKSVVKSTSGSDLTQAQGAGNAAAKLADLSLKLPREDARKELKKMHAKFEEKEIKKTIRSLAAGVTQDDSAFLNNNHSGEDSSTNGSSSGRKSSSLPYSSSSEELEDSRLEPSTTQNFGGEENEDDDDDIYATLFPFKIEDIPRVHIDRSGLVSSMHSRRTSFLARIEHEETGGLSAPRIVARTGVSCAFSRSIGDSGVARAVICTPEFRDFTIACGEPARIVLASDGCWDVFTSDEATLHIESLRDADHTRTSDISTRGGGFHNTATVDASVRGGSNHSGNNMSSGKDGSGMYADLSVRFGQNSSFQESAPGIPAAQAAKKLAKAAKQRRLYRSYPPDDITVIVVDINLAHFEVIDQPGCSCVVS</sequence>
<dbReference type="InterPro" id="IPR001932">
    <property type="entry name" value="PPM-type_phosphatase-like_dom"/>
</dbReference>
<evidence type="ECO:0000256" key="5">
    <source>
        <dbReference type="ARBA" id="ARBA00022801"/>
    </source>
</evidence>
<feature type="region of interest" description="Disordered" evidence="10">
    <location>
        <begin position="300"/>
        <end position="353"/>
    </location>
</feature>
<dbReference type="InterPro" id="IPR015655">
    <property type="entry name" value="PP2C"/>
</dbReference>
<dbReference type="RefSeq" id="XP_007509714.1">
    <property type="nucleotide sequence ID" value="XM_007509652.1"/>
</dbReference>
<dbReference type="GeneID" id="19012350"/>
<dbReference type="GO" id="GO:0046872">
    <property type="term" value="F:metal ion binding"/>
    <property type="evidence" value="ECO:0007669"/>
    <property type="project" value="UniProtKB-KW"/>
</dbReference>
<keyword evidence="5 9" id="KW-0378">Hydrolase</keyword>
<comment type="similarity">
    <text evidence="9">Belongs to the PP2C family.</text>
</comment>
<dbReference type="AlphaFoldDB" id="K8ELI0"/>
<gene>
    <name evidence="12" type="ordered locus">Bathy12g00880</name>
</gene>
<protein>
    <recommendedName>
        <fullName evidence="3">protein-serine/threonine phosphatase</fullName>
        <ecNumber evidence="3">3.1.3.16</ecNumber>
    </recommendedName>
</protein>
<dbReference type="EMBL" id="FO082267">
    <property type="protein sequence ID" value="CCO18829.1"/>
    <property type="molecule type" value="Genomic_DNA"/>
</dbReference>
<dbReference type="PANTHER" id="PTHR13832:SF827">
    <property type="entry name" value="PROTEIN PHOSPHATASE 1L"/>
    <property type="match status" value="1"/>
</dbReference>
<accession>K8ELI0</accession>
<keyword evidence="8" id="KW-0464">Manganese</keyword>
<dbReference type="KEGG" id="bpg:Bathy12g00880"/>
<dbReference type="Pfam" id="PF00481">
    <property type="entry name" value="PP2C"/>
    <property type="match status" value="2"/>
</dbReference>
<evidence type="ECO:0000259" key="11">
    <source>
        <dbReference type="PROSITE" id="PS51746"/>
    </source>
</evidence>
<keyword evidence="6" id="KW-0460">Magnesium</keyword>
<evidence type="ECO:0000256" key="6">
    <source>
        <dbReference type="ARBA" id="ARBA00022842"/>
    </source>
</evidence>
<name>K8ELI0_9CHLO</name>
<feature type="compositionally biased region" description="Basic and acidic residues" evidence="10">
    <location>
        <begin position="302"/>
        <end position="311"/>
    </location>
</feature>
<evidence type="ECO:0000256" key="8">
    <source>
        <dbReference type="ARBA" id="ARBA00023211"/>
    </source>
</evidence>
<dbReference type="PROSITE" id="PS51746">
    <property type="entry name" value="PPM_2"/>
    <property type="match status" value="1"/>
</dbReference>
<evidence type="ECO:0000256" key="7">
    <source>
        <dbReference type="ARBA" id="ARBA00022912"/>
    </source>
</evidence>
<dbReference type="OrthoDB" id="1732448at2759"/>
<evidence type="ECO:0000256" key="2">
    <source>
        <dbReference type="ARBA" id="ARBA00001946"/>
    </source>
</evidence>
<feature type="compositionally biased region" description="Basic and acidic residues" evidence="10">
    <location>
        <begin position="320"/>
        <end position="329"/>
    </location>
</feature>
<dbReference type="SUPFAM" id="SSF81606">
    <property type="entry name" value="PP2C-like"/>
    <property type="match status" value="2"/>
</dbReference>
<dbReference type="Gene3D" id="3.60.40.10">
    <property type="entry name" value="PPM-type phosphatase domain"/>
    <property type="match status" value="2"/>
</dbReference>
<evidence type="ECO:0000256" key="1">
    <source>
        <dbReference type="ARBA" id="ARBA00001936"/>
    </source>
</evidence>
<dbReference type="InterPro" id="IPR000222">
    <property type="entry name" value="PP2C_BS"/>
</dbReference>